<reference evidence="1" key="1">
    <citation type="journal article" date="2019" name="Sci. Rep.">
        <title>Draft genome of Tanacetum cinerariifolium, the natural source of mosquito coil.</title>
        <authorList>
            <person name="Yamashiro T."/>
            <person name="Shiraishi A."/>
            <person name="Satake H."/>
            <person name="Nakayama K."/>
        </authorList>
    </citation>
    <scope>NUCLEOTIDE SEQUENCE</scope>
</reference>
<dbReference type="EMBL" id="BKCJ011309506">
    <property type="protein sequence ID" value="GFD18751.1"/>
    <property type="molecule type" value="Genomic_DNA"/>
</dbReference>
<comment type="caution">
    <text evidence="1">The sequence shown here is derived from an EMBL/GenBank/DDBJ whole genome shotgun (WGS) entry which is preliminary data.</text>
</comment>
<accession>A0A699U9Y3</accession>
<organism evidence="1">
    <name type="scientific">Tanacetum cinerariifolium</name>
    <name type="common">Dalmatian daisy</name>
    <name type="synonym">Chrysanthemum cinerariifolium</name>
    <dbReference type="NCBI Taxonomy" id="118510"/>
    <lineage>
        <taxon>Eukaryota</taxon>
        <taxon>Viridiplantae</taxon>
        <taxon>Streptophyta</taxon>
        <taxon>Embryophyta</taxon>
        <taxon>Tracheophyta</taxon>
        <taxon>Spermatophyta</taxon>
        <taxon>Magnoliopsida</taxon>
        <taxon>eudicotyledons</taxon>
        <taxon>Gunneridae</taxon>
        <taxon>Pentapetalae</taxon>
        <taxon>asterids</taxon>
        <taxon>campanulids</taxon>
        <taxon>Asterales</taxon>
        <taxon>Asteraceae</taxon>
        <taxon>Asteroideae</taxon>
        <taxon>Anthemideae</taxon>
        <taxon>Anthemidinae</taxon>
        <taxon>Tanacetum</taxon>
    </lineage>
</organism>
<proteinExistence type="predicted"/>
<dbReference type="PANTHER" id="PTHR21654:SF75">
    <property type="entry name" value="TRANSCRIPTION FACTOR MYB FAMILY"/>
    <property type="match status" value="1"/>
</dbReference>
<name>A0A699U9Y3_TANCI</name>
<sequence length="150" mass="17773">MIMEDSECAEKTINKKILSKKRWKASITDFIETKMNTLMEKQDAWMEKVMNTIDEKERERISKEQQWRKEEAARLEIETKFRSNERAWMESRDSAIMAALHKLTENEASSHEFCNDQNQIVSGWGDDEITQLIQLRNSMETRFEQGGCME</sequence>
<protein>
    <submittedName>
        <fullName evidence="1">Uncharacterized protein</fullName>
    </submittedName>
</protein>
<dbReference type="PANTHER" id="PTHR21654">
    <property type="entry name" value="FI21293P1"/>
    <property type="match status" value="1"/>
</dbReference>
<feature type="non-terminal residue" evidence="1">
    <location>
        <position position="150"/>
    </location>
</feature>
<evidence type="ECO:0000313" key="1">
    <source>
        <dbReference type="EMBL" id="GFD18751.1"/>
    </source>
</evidence>
<gene>
    <name evidence="1" type="ORF">Tci_890720</name>
</gene>
<dbReference type="AlphaFoldDB" id="A0A699U9Y3"/>